<dbReference type="InterPro" id="IPR032308">
    <property type="entry name" value="TDBD"/>
</dbReference>
<sequence length="136" mass="15138">MEKAKENIGTSRNVANENMKLNLELSLNGGSQGCVASSVAEVETQQPPTQEKNNIATEKFRNFMLNNMTNVFTKGEGPKRKKTEGLLYSFKKRDEVKIVCLCHGNFLNAEEFVEHAGGGDIEDPLEHIIIEGKQIK</sequence>
<evidence type="ECO:0000256" key="4">
    <source>
        <dbReference type="RuleBase" id="RU369029"/>
    </source>
</evidence>
<dbReference type="PANTHER" id="PTHR31413:SF32">
    <property type="entry name" value="NINJA-FAMILY PROTEIN"/>
    <property type="match status" value="1"/>
</dbReference>
<evidence type="ECO:0000256" key="2">
    <source>
        <dbReference type="ARBA" id="ARBA00006081"/>
    </source>
</evidence>
<dbReference type="PANTHER" id="PTHR31413">
    <property type="entry name" value="AFP HOMOLOG 2"/>
    <property type="match status" value="1"/>
</dbReference>
<dbReference type="EMBL" id="JACXVP010000002">
    <property type="protein sequence ID" value="KAG5621533.1"/>
    <property type="molecule type" value="Genomic_DNA"/>
</dbReference>
<feature type="domain" description="Tify" evidence="5">
    <location>
        <begin position="96"/>
        <end position="135"/>
    </location>
</feature>
<comment type="function">
    <text evidence="4">Acts as a negative regulator of abscisic acid (ABA) response.</text>
</comment>
<name>A0A9J6AA73_SOLCO</name>
<comment type="caution">
    <text evidence="6">The sequence shown here is derived from an EMBL/GenBank/DDBJ whole genome shotgun (WGS) entry which is preliminary data.</text>
</comment>
<dbReference type="Pfam" id="PF16135">
    <property type="entry name" value="TDBD"/>
    <property type="match status" value="1"/>
</dbReference>
<accession>A0A9J6AA73</accession>
<evidence type="ECO:0000313" key="7">
    <source>
        <dbReference type="Proteomes" id="UP000824120"/>
    </source>
</evidence>
<comment type="subcellular location">
    <subcellularLocation>
        <location evidence="1 4">Nucleus</location>
    </subcellularLocation>
</comment>
<comment type="similarity">
    <text evidence="2 4">Belongs to the Ninja family.</text>
</comment>
<dbReference type="Proteomes" id="UP000824120">
    <property type="component" value="Chromosome 2"/>
</dbReference>
<keyword evidence="3 4" id="KW-0539">Nucleus</keyword>
<reference evidence="6 7" key="1">
    <citation type="submission" date="2020-09" db="EMBL/GenBank/DDBJ databases">
        <title>De no assembly of potato wild relative species, Solanum commersonii.</title>
        <authorList>
            <person name="Cho K."/>
        </authorList>
    </citation>
    <scope>NUCLEOTIDE SEQUENCE [LARGE SCALE GENOMIC DNA]</scope>
    <source>
        <strain evidence="6">LZ3.2</strain>
        <tissue evidence="6">Leaf</tissue>
    </source>
</reference>
<dbReference type="AlphaFoldDB" id="A0A9J6AA73"/>
<proteinExistence type="inferred from homology"/>
<gene>
    <name evidence="6" type="ORF">H5410_006751</name>
</gene>
<evidence type="ECO:0000259" key="5">
    <source>
        <dbReference type="Pfam" id="PF16135"/>
    </source>
</evidence>
<evidence type="ECO:0000313" key="6">
    <source>
        <dbReference type="EMBL" id="KAG5621533.1"/>
    </source>
</evidence>
<dbReference type="GO" id="GO:0005634">
    <property type="term" value="C:nucleus"/>
    <property type="evidence" value="ECO:0007669"/>
    <property type="project" value="UniProtKB-SubCell"/>
</dbReference>
<keyword evidence="7" id="KW-1185">Reference proteome</keyword>
<evidence type="ECO:0000256" key="1">
    <source>
        <dbReference type="ARBA" id="ARBA00004123"/>
    </source>
</evidence>
<dbReference type="GO" id="GO:0045892">
    <property type="term" value="P:negative regulation of DNA-templated transcription"/>
    <property type="evidence" value="ECO:0007669"/>
    <property type="project" value="TreeGrafter"/>
</dbReference>
<dbReference type="InterPro" id="IPR031307">
    <property type="entry name" value="Ninja_fam"/>
</dbReference>
<evidence type="ECO:0000256" key="3">
    <source>
        <dbReference type="ARBA" id="ARBA00023242"/>
    </source>
</evidence>
<dbReference type="OrthoDB" id="667358at2759"/>
<organism evidence="6 7">
    <name type="scientific">Solanum commersonii</name>
    <name type="common">Commerson's wild potato</name>
    <name type="synonym">Commerson's nightshade</name>
    <dbReference type="NCBI Taxonomy" id="4109"/>
    <lineage>
        <taxon>Eukaryota</taxon>
        <taxon>Viridiplantae</taxon>
        <taxon>Streptophyta</taxon>
        <taxon>Embryophyta</taxon>
        <taxon>Tracheophyta</taxon>
        <taxon>Spermatophyta</taxon>
        <taxon>Magnoliopsida</taxon>
        <taxon>eudicotyledons</taxon>
        <taxon>Gunneridae</taxon>
        <taxon>Pentapetalae</taxon>
        <taxon>asterids</taxon>
        <taxon>lamiids</taxon>
        <taxon>Solanales</taxon>
        <taxon>Solanaceae</taxon>
        <taxon>Solanoideae</taxon>
        <taxon>Solaneae</taxon>
        <taxon>Solanum</taxon>
    </lineage>
</organism>
<protein>
    <recommendedName>
        <fullName evidence="4">Ninja-family protein</fullName>
    </recommendedName>
    <alternativeName>
        <fullName evidence="4">ABI-binding protein</fullName>
    </alternativeName>
</protein>
<dbReference type="GO" id="GO:0007165">
    <property type="term" value="P:signal transduction"/>
    <property type="evidence" value="ECO:0007669"/>
    <property type="project" value="InterPro"/>
</dbReference>